<dbReference type="RefSeq" id="WP_200272626.1">
    <property type="nucleotide sequence ID" value="NZ_JAENIJ010000031.1"/>
</dbReference>
<keyword evidence="1" id="KW-0732">Signal</keyword>
<gene>
    <name evidence="2" type="ORF">JIN85_16125</name>
</gene>
<protein>
    <recommendedName>
        <fullName evidence="4">SnoaL-like domain-containing protein</fullName>
    </recommendedName>
</protein>
<evidence type="ECO:0000313" key="2">
    <source>
        <dbReference type="EMBL" id="MBK1883947.1"/>
    </source>
</evidence>
<feature type="signal peptide" evidence="1">
    <location>
        <begin position="1"/>
        <end position="29"/>
    </location>
</feature>
<accession>A0A934SD51</accession>
<sequence length="155" mass="17009">MKKKIFKFLVFCIAWLFAIVDLSSAQTNAADCISKISARLEVVGTADFDFNQSRQIIKESDFGKPSEFLNDGGKRLAFQKVYTSLSEFIDLAPNSISGKAMKGYTRFAGAGIVRSNGTDFVAKLKKVFGDANFDGSGFNAVMEYLDGNGTWLSQK</sequence>
<dbReference type="Proteomes" id="UP000603141">
    <property type="component" value="Unassembled WGS sequence"/>
</dbReference>
<comment type="caution">
    <text evidence="2">The sequence shown here is derived from an EMBL/GenBank/DDBJ whole genome shotgun (WGS) entry which is preliminary data.</text>
</comment>
<feature type="chain" id="PRO_5037897789" description="SnoaL-like domain-containing protein" evidence="1">
    <location>
        <begin position="30"/>
        <end position="155"/>
    </location>
</feature>
<reference evidence="2" key="1">
    <citation type="submission" date="2021-01" db="EMBL/GenBank/DDBJ databases">
        <title>Modified the classification status of verrucomicrobia.</title>
        <authorList>
            <person name="Feng X."/>
        </authorList>
    </citation>
    <scope>NUCLEOTIDE SEQUENCE</scope>
    <source>
        <strain evidence="2">KCTC 22041</strain>
    </source>
</reference>
<dbReference type="EMBL" id="JAENIJ010000031">
    <property type="protein sequence ID" value="MBK1883947.1"/>
    <property type="molecule type" value="Genomic_DNA"/>
</dbReference>
<evidence type="ECO:0008006" key="4">
    <source>
        <dbReference type="Google" id="ProtNLM"/>
    </source>
</evidence>
<evidence type="ECO:0000256" key="1">
    <source>
        <dbReference type="SAM" id="SignalP"/>
    </source>
</evidence>
<proteinExistence type="predicted"/>
<keyword evidence="3" id="KW-1185">Reference proteome</keyword>
<organism evidence="2 3">
    <name type="scientific">Luteolibacter pohnpeiensis</name>
    <dbReference type="NCBI Taxonomy" id="454153"/>
    <lineage>
        <taxon>Bacteria</taxon>
        <taxon>Pseudomonadati</taxon>
        <taxon>Verrucomicrobiota</taxon>
        <taxon>Verrucomicrobiia</taxon>
        <taxon>Verrucomicrobiales</taxon>
        <taxon>Verrucomicrobiaceae</taxon>
        <taxon>Luteolibacter</taxon>
    </lineage>
</organism>
<name>A0A934SD51_9BACT</name>
<evidence type="ECO:0000313" key="3">
    <source>
        <dbReference type="Proteomes" id="UP000603141"/>
    </source>
</evidence>
<dbReference type="AlphaFoldDB" id="A0A934SD51"/>